<dbReference type="Proteomes" id="UP000190285">
    <property type="component" value="Unassembled WGS sequence"/>
</dbReference>
<evidence type="ECO:0000256" key="10">
    <source>
        <dbReference type="PIRSR" id="PIRSR001399-2"/>
    </source>
</evidence>
<dbReference type="EMBL" id="FUZT01000009">
    <property type="protein sequence ID" value="SKC81315.1"/>
    <property type="molecule type" value="Genomic_DNA"/>
</dbReference>
<dbReference type="SUPFAM" id="SSF52304">
    <property type="entry name" value="Type II 3-dehydroquinate dehydratase"/>
    <property type="match status" value="1"/>
</dbReference>
<dbReference type="NCBIfam" id="NF003805">
    <property type="entry name" value="PRK05395.1-2"/>
    <property type="match status" value="1"/>
</dbReference>
<dbReference type="PANTHER" id="PTHR21272">
    <property type="entry name" value="CATABOLIC 3-DEHYDROQUINASE"/>
    <property type="match status" value="1"/>
</dbReference>
<keyword evidence="7 8" id="KW-0456">Lyase</keyword>
<accession>A0A1T5LZL1</accession>
<dbReference type="PIRSF" id="PIRSF001399">
    <property type="entry name" value="DHquinase_II"/>
    <property type="match status" value="1"/>
</dbReference>
<proteinExistence type="inferred from homology"/>
<feature type="coiled-coil region" evidence="12">
    <location>
        <begin position="24"/>
        <end position="51"/>
    </location>
</feature>
<dbReference type="RefSeq" id="WP_079493435.1">
    <property type="nucleotide sequence ID" value="NZ_FUZT01000009.1"/>
</dbReference>
<sequence length="145" mass="16316">MKILIINGPNINLLGIREKHIYGKINYEEMCKYLKEKAEKLKLNIDIVQSNIEGELVDHIQEAYGKYDGIIINPAAYTHYSIAILDALKAVDIPSVEVHISNVNSREEFRKRSVTAPGCIGQICGFGIYGYVMAMMGLINDLKQE</sequence>
<comment type="pathway">
    <text evidence="2 8">Metabolic intermediate biosynthesis; chorismate biosynthesis; chorismate from D-erythrose 4-phosphate and phosphoenolpyruvate: step 3/7.</text>
</comment>
<evidence type="ECO:0000256" key="7">
    <source>
        <dbReference type="ARBA" id="ARBA00023239"/>
    </source>
</evidence>
<feature type="binding site" evidence="8 10">
    <location>
        <position position="73"/>
    </location>
    <ligand>
        <name>substrate</name>
    </ligand>
</feature>
<keyword evidence="12" id="KW-0175">Coiled coil</keyword>
<feature type="binding site" evidence="8 10">
    <location>
        <position position="86"/>
    </location>
    <ligand>
        <name>substrate</name>
    </ligand>
</feature>
<evidence type="ECO:0000256" key="13">
    <source>
        <dbReference type="SAM" id="Phobius"/>
    </source>
</evidence>
<dbReference type="Pfam" id="PF01220">
    <property type="entry name" value="DHquinase_II"/>
    <property type="match status" value="1"/>
</dbReference>
<dbReference type="OrthoDB" id="9790793at2"/>
<evidence type="ECO:0000256" key="2">
    <source>
        <dbReference type="ARBA" id="ARBA00004902"/>
    </source>
</evidence>
<feature type="binding site" evidence="8 10">
    <location>
        <position position="110"/>
    </location>
    <ligand>
        <name>substrate</name>
    </ligand>
</feature>
<dbReference type="Gene3D" id="3.40.50.9100">
    <property type="entry name" value="Dehydroquinase, class II"/>
    <property type="match status" value="1"/>
</dbReference>
<evidence type="ECO:0000256" key="8">
    <source>
        <dbReference type="HAMAP-Rule" id="MF_00169"/>
    </source>
</evidence>
<name>A0A1T5LZL1_9FIRM</name>
<feature type="site" description="Transition state stabilizer" evidence="8 11">
    <location>
        <position position="17"/>
    </location>
</feature>
<feature type="transmembrane region" description="Helical" evidence="13">
    <location>
        <begin position="114"/>
        <end position="139"/>
    </location>
</feature>
<evidence type="ECO:0000256" key="3">
    <source>
        <dbReference type="ARBA" id="ARBA00011037"/>
    </source>
</evidence>
<dbReference type="HAMAP" id="MF_00169">
    <property type="entry name" value="AroQ"/>
    <property type="match status" value="1"/>
</dbReference>
<evidence type="ECO:0000256" key="1">
    <source>
        <dbReference type="ARBA" id="ARBA00001864"/>
    </source>
</evidence>
<dbReference type="GO" id="GO:0009073">
    <property type="term" value="P:aromatic amino acid family biosynthetic process"/>
    <property type="evidence" value="ECO:0007669"/>
    <property type="project" value="UniProtKB-KW"/>
</dbReference>
<dbReference type="InterPro" id="IPR018509">
    <property type="entry name" value="DHquinase_II_CS"/>
</dbReference>
<dbReference type="PROSITE" id="PS01029">
    <property type="entry name" value="DEHYDROQUINASE_II"/>
    <property type="match status" value="1"/>
</dbReference>
<dbReference type="CDD" id="cd00466">
    <property type="entry name" value="DHQase_II"/>
    <property type="match status" value="1"/>
</dbReference>
<dbReference type="NCBIfam" id="NF003807">
    <property type="entry name" value="PRK05395.1-4"/>
    <property type="match status" value="1"/>
</dbReference>
<dbReference type="GO" id="GO:0003855">
    <property type="term" value="F:3-dehydroquinate dehydratase activity"/>
    <property type="evidence" value="ECO:0007669"/>
    <property type="project" value="UniProtKB-UniRule"/>
</dbReference>
<evidence type="ECO:0000256" key="6">
    <source>
        <dbReference type="ARBA" id="ARBA00023141"/>
    </source>
</evidence>
<feature type="binding site" evidence="8 10">
    <location>
        <begin position="100"/>
        <end position="101"/>
    </location>
    <ligand>
        <name>substrate</name>
    </ligand>
</feature>
<reference evidence="14 15" key="1">
    <citation type="submission" date="2017-02" db="EMBL/GenBank/DDBJ databases">
        <authorList>
            <person name="Peterson S.W."/>
        </authorList>
    </citation>
    <scope>NUCLEOTIDE SEQUENCE [LARGE SCALE GENOMIC DNA]</scope>
    <source>
        <strain evidence="14 15">M1</strain>
    </source>
</reference>
<comment type="similarity">
    <text evidence="3 8">Belongs to the type-II 3-dehydroquinase family.</text>
</comment>
<evidence type="ECO:0000256" key="9">
    <source>
        <dbReference type="PIRSR" id="PIRSR001399-1"/>
    </source>
</evidence>
<gene>
    <name evidence="8" type="primary">aroQ</name>
    <name evidence="14" type="ORF">SAMN02194393_03594</name>
</gene>
<dbReference type="PANTHER" id="PTHR21272:SF3">
    <property type="entry name" value="CATABOLIC 3-DEHYDROQUINASE"/>
    <property type="match status" value="1"/>
</dbReference>
<comment type="subunit">
    <text evidence="4 8">Homododecamer.</text>
</comment>
<keyword evidence="8" id="KW-0028">Amino-acid biosynthesis</keyword>
<dbReference type="NCBIfam" id="TIGR01088">
    <property type="entry name" value="aroQ"/>
    <property type="match status" value="1"/>
</dbReference>
<evidence type="ECO:0000313" key="14">
    <source>
        <dbReference type="EMBL" id="SKC81315.1"/>
    </source>
</evidence>
<organism evidence="14 15">
    <name type="scientific">Maledivibacter halophilus</name>
    <dbReference type="NCBI Taxonomy" id="36842"/>
    <lineage>
        <taxon>Bacteria</taxon>
        <taxon>Bacillati</taxon>
        <taxon>Bacillota</taxon>
        <taxon>Clostridia</taxon>
        <taxon>Peptostreptococcales</taxon>
        <taxon>Caminicellaceae</taxon>
        <taxon>Maledivibacter</taxon>
    </lineage>
</organism>
<dbReference type="NCBIfam" id="NF003806">
    <property type="entry name" value="PRK05395.1-3"/>
    <property type="match status" value="1"/>
</dbReference>
<dbReference type="GO" id="GO:0009423">
    <property type="term" value="P:chorismate biosynthetic process"/>
    <property type="evidence" value="ECO:0007669"/>
    <property type="project" value="UniProtKB-UniRule"/>
</dbReference>
<feature type="active site" description="Proton donor" evidence="8 9">
    <location>
        <position position="99"/>
    </location>
</feature>
<protein>
    <recommendedName>
        <fullName evidence="5 8">3-dehydroquinate dehydratase</fullName>
        <shortName evidence="8">3-dehydroquinase</shortName>
        <ecNumber evidence="5 8">4.2.1.10</ecNumber>
    </recommendedName>
    <alternativeName>
        <fullName evidence="8">Type II DHQase</fullName>
    </alternativeName>
</protein>
<dbReference type="InterPro" id="IPR036441">
    <property type="entry name" value="DHquinase_II_sf"/>
</dbReference>
<comment type="function">
    <text evidence="8">Catalyzes a trans-dehydration via an enolate intermediate.</text>
</comment>
<evidence type="ECO:0000256" key="5">
    <source>
        <dbReference type="ARBA" id="ARBA00012060"/>
    </source>
</evidence>
<dbReference type="UniPathway" id="UPA00053">
    <property type="reaction ID" value="UER00086"/>
</dbReference>
<keyword evidence="13" id="KW-0472">Membrane</keyword>
<keyword evidence="13" id="KW-1133">Transmembrane helix</keyword>
<dbReference type="EC" id="4.2.1.10" evidence="5 8"/>
<dbReference type="AlphaFoldDB" id="A0A1T5LZL1"/>
<comment type="catalytic activity">
    <reaction evidence="1 8">
        <text>3-dehydroquinate = 3-dehydroshikimate + H2O</text>
        <dbReference type="Rhea" id="RHEA:21096"/>
        <dbReference type="ChEBI" id="CHEBI:15377"/>
        <dbReference type="ChEBI" id="CHEBI:16630"/>
        <dbReference type="ChEBI" id="CHEBI:32364"/>
        <dbReference type="EC" id="4.2.1.10"/>
    </reaction>
</comment>
<keyword evidence="6 8" id="KW-0057">Aromatic amino acid biosynthesis</keyword>
<keyword evidence="13" id="KW-0812">Transmembrane</keyword>
<feature type="active site" description="Proton acceptor" evidence="8 9">
    <location>
        <position position="22"/>
    </location>
</feature>
<feature type="binding site" evidence="8 10">
    <location>
        <position position="79"/>
    </location>
    <ligand>
        <name>substrate</name>
    </ligand>
</feature>
<keyword evidence="15" id="KW-1185">Reference proteome</keyword>
<dbReference type="GO" id="GO:0019631">
    <property type="term" value="P:quinate catabolic process"/>
    <property type="evidence" value="ECO:0007669"/>
    <property type="project" value="TreeGrafter"/>
</dbReference>
<dbReference type="STRING" id="36842.SAMN02194393_03594"/>
<evidence type="ECO:0000256" key="4">
    <source>
        <dbReference type="ARBA" id="ARBA00011193"/>
    </source>
</evidence>
<evidence type="ECO:0000256" key="11">
    <source>
        <dbReference type="PIRSR" id="PIRSR001399-3"/>
    </source>
</evidence>
<dbReference type="InterPro" id="IPR001874">
    <property type="entry name" value="DHquinase_II"/>
</dbReference>
<evidence type="ECO:0000313" key="15">
    <source>
        <dbReference type="Proteomes" id="UP000190285"/>
    </source>
</evidence>
<evidence type="ECO:0000256" key="12">
    <source>
        <dbReference type="SAM" id="Coils"/>
    </source>
</evidence>
<dbReference type="GO" id="GO:0008652">
    <property type="term" value="P:amino acid biosynthetic process"/>
    <property type="evidence" value="ECO:0007669"/>
    <property type="project" value="UniProtKB-KW"/>
</dbReference>